<protein>
    <recommendedName>
        <fullName evidence="7">Mechanosensitive ion channel MscS domain-containing protein</fullName>
    </recommendedName>
</protein>
<dbReference type="InterPro" id="IPR023408">
    <property type="entry name" value="MscS_beta-dom_sf"/>
</dbReference>
<dbReference type="InterPro" id="IPR011014">
    <property type="entry name" value="MscS_channel_TM-2"/>
</dbReference>
<evidence type="ECO:0000256" key="2">
    <source>
        <dbReference type="ARBA" id="ARBA00008017"/>
    </source>
</evidence>
<dbReference type="GO" id="GO:0016020">
    <property type="term" value="C:membrane"/>
    <property type="evidence" value="ECO:0007669"/>
    <property type="project" value="UniProtKB-SubCell"/>
</dbReference>
<feature type="domain" description="Mechanosensitive ion channel MscS" evidence="7">
    <location>
        <begin position="468"/>
        <end position="535"/>
    </location>
</feature>
<keyword evidence="5" id="KW-0472">Membrane</keyword>
<dbReference type="Proteomes" id="UP000256970">
    <property type="component" value="Unassembled WGS sequence"/>
</dbReference>
<name>A0A383W7G8_TETOB</name>
<keyword evidence="3" id="KW-0812">Transmembrane</keyword>
<comment type="similarity">
    <text evidence="2">Belongs to the MscS (TC 1.A.23) family.</text>
</comment>
<evidence type="ECO:0000256" key="3">
    <source>
        <dbReference type="ARBA" id="ARBA00022692"/>
    </source>
</evidence>
<dbReference type="Pfam" id="PF00924">
    <property type="entry name" value="MS_channel_2nd"/>
    <property type="match status" value="1"/>
</dbReference>
<dbReference type="Gene3D" id="1.10.287.1260">
    <property type="match status" value="1"/>
</dbReference>
<evidence type="ECO:0000256" key="1">
    <source>
        <dbReference type="ARBA" id="ARBA00004141"/>
    </source>
</evidence>
<dbReference type="EMBL" id="FNXT01001193">
    <property type="protein sequence ID" value="SZX73578.1"/>
    <property type="molecule type" value="Genomic_DNA"/>
</dbReference>
<dbReference type="EMBL" id="FNXT01000903">
    <property type="protein sequence ID" value="SZX69086.1"/>
    <property type="molecule type" value="Genomic_DNA"/>
</dbReference>
<reference evidence="9 10" key="1">
    <citation type="submission" date="2016-10" db="EMBL/GenBank/DDBJ databases">
        <authorList>
            <person name="Cai Z."/>
        </authorList>
    </citation>
    <scope>NUCLEOTIDE SEQUENCE [LARGE SCALE GENOMIC DNA]</scope>
</reference>
<evidence type="ECO:0000313" key="9">
    <source>
        <dbReference type="EMBL" id="SZX73578.1"/>
    </source>
</evidence>
<dbReference type="GO" id="GO:0055085">
    <property type="term" value="P:transmembrane transport"/>
    <property type="evidence" value="ECO:0007669"/>
    <property type="project" value="InterPro"/>
</dbReference>
<proteinExistence type="inferred from homology"/>
<dbReference type="AlphaFoldDB" id="A0A383W7G8"/>
<organism evidence="9 10">
    <name type="scientific">Tetradesmus obliquus</name>
    <name type="common">Green alga</name>
    <name type="synonym">Acutodesmus obliquus</name>
    <dbReference type="NCBI Taxonomy" id="3088"/>
    <lineage>
        <taxon>Eukaryota</taxon>
        <taxon>Viridiplantae</taxon>
        <taxon>Chlorophyta</taxon>
        <taxon>core chlorophytes</taxon>
        <taxon>Chlorophyceae</taxon>
        <taxon>CS clade</taxon>
        <taxon>Sphaeropleales</taxon>
        <taxon>Scenedesmaceae</taxon>
        <taxon>Tetradesmus</taxon>
    </lineage>
</organism>
<keyword evidence="10" id="KW-1185">Reference proteome</keyword>
<sequence>MLVQPTRCQAAPLRRTPSFKTVLPFNNHGSATQGSFHGSWQARQLNTSSAAFLYHSRGRRTYRNIQPAATAAASAVATALAAAVAGAAGGSISCSLTKGPLSTWAAANGLAAEPRTAFLFEGMDQLLPLLLGGWLAVVCISAAADKTRKWCDAHADEPMAEVMGLLPAALENPTRFAVTSLAATRALRTLAGLVQQYVQQFTPNWVSPVDALAQGIAAALGPLDQMLLSLYVVLAVAVTTRVLTKWKTVAFELLLKHERGREQMSLDGYEAELNSSSSSSSVNGSSSGGVMQLAYGSSSGSSSSAGGAAGAVGVTGVITREGAGGMLTVEMRPRSPTAAAAAAMMQDDASGEADGCEEGIREAAGPVGGFAAAAAGNSAAGAAQGSRSSSSSSSRSGSSSRRQRSGKWFVGKSADDLERLLLPLDGVLSWVLVVVAGLLTAQALGINIKPLLAVGGASSIIIGLATQTLLSNAVTGLSIFLSRPFVAGDSITVQSTRHVIVSGTVERITPLRTLMRTDDDVLVTVPNKIFSDSTISDMVIYNRSRRDARRRFKMRNMKERQMMKFKVRQPHKELHQLEELQDALRQQLRRPGVAQQNVEVALSKFSDVGAELLVRFLLLVAPASPEGQRLLLDLSLTARQYGATLVSIM</sequence>
<evidence type="ECO:0000256" key="4">
    <source>
        <dbReference type="ARBA" id="ARBA00022989"/>
    </source>
</evidence>
<dbReference type="STRING" id="3088.A0A383W7G8"/>
<evidence type="ECO:0000313" key="10">
    <source>
        <dbReference type="Proteomes" id="UP000256970"/>
    </source>
</evidence>
<evidence type="ECO:0000256" key="6">
    <source>
        <dbReference type="SAM" id="MobiDB-lite"/>
    </source>
</evidence>
<dbReference type="SUPFAM" id="SSF50182">
    <property type="entry name" value="Sm-like ribonucleoproteins"/>
    <property type="match status" value="1"/>
</dbReference>
<gene>
    <name evidence="9" type="ORF">BQ4739_LOCUS13838</name>
    <name evidence="8" type="ORF">BQ4739_LOCUS9389</name>
</gene>
<dbReference type="PANTHER" id="PTHR30566">
    <property type="entry name" value="YNAI-RELATED MECHANOSENSITIVE ION CHANNEL"/>
    <property type="match status" value="1"/>
</dbReference>
<accession>A0A383W7G8</accession>
<evidence type="ECO:0000313" key="8">
    <source>
        <dbReference type="EMBL" id="SZX69086.1"/>
    </source>
</evidence>
<dbReference type="Gene3D" id="2.30.30.60">
    <property type="match status" value="1"/>
</dbReference>
<dbReference type="SUPFAM" id="SSF82861">
    <property type="entry name" value="Mechanosensitive channel protein MscS (YggB), transmembrane region"/>
    <property type="match status" value="1"/>
</dbReference>
<comment type="subcellular location">
    <subcellularLocation>
        <location evidence="1">Membrane</location>
        <topology evidence="1">Multi-pass membrane protein</topology>
    </subcellularLocation>
</comment>
<feature type="compositionally biased region" description="Low complexity" evidence="6">
    <location>
        <begin position="381"/>
        <end position="400"/>
    </location>
</feature>
<dbReference type="InterPro" id="IPR010920">
    <property type="entry name" value="LSM_dom_sf"/>
</dbReference>
<keyword evidence="4" id="KW-1133">Transmembrane helix</keyword>
<dbReference type="InterPro" id="IPR006685">
    <property type="entry name" value="MscS_channel_2nd"/>
</dbReference>
<feature type="region of interest" description="Disordered" evidence="6">
    <location>
        <begin position="381"/>
        <end position="405"/>
    </location>
</feature>
<evidence type="ECO:0000259" key="7">
    <source>
        <dbReference type="Pfam" id="PF00924"/>
    </source>
</evidence>
<evidence type="ECO:0000256" key="5">
    <source>
        <dbReference type="ARBA" id="ARBA00023136"/>
    </source>
</evidence>
<dbReference type="PANTHER" id="PTHR30566:SF5">
    <property type="entry name" value="MECHANOSENSITIVE ION CHANNEL PROTEIN 1, MITOCHONDRIAL-RELATED"/>
    <property type="match status" value="1"/>
</dbReference>